<evidence type="ECO:0000256" key="1">
    <source>
        <dbReference type="SAM" id="Phobius"/>
    </source>
</evidence>
<name>A0ABY7BNF8_9FIRM</name>
<dbReference type="Proteomes" id="UP001164909">
    <property type="component" value="Chromosome"/>
</dbReference>
<evidence type="ECO:0000313" key="3">
    <source>
        <dbReference type="Proteomes" id="UP001164909"/>
    </source>
</evidence>
<dbReference type="RefSeq" id="WP_268760806.1">
    <property type="nucleotide sequence ID" value="NZ_CP113865.1"/>
</dbReference>
<keyword evidence="1" id="KW-1133">Transmembrane helix</keyword>
<sequence length="122" mass="14098">MSRKELNIVFYKCTKFVPGYYKFVFLKAQFQSSLSSNVWMRLFVAGENRMNSINLLIIEKLESNPLILIGCFVILGTILLHIPFEAALRYKNHALLWFCFISANGVIAFSEIIVKIIHYSDN</sequence>
<accession>A0ABY7BNF8</accession>
<gene>
    <name evidence="2" type="ORF">OTK00_000206</name>
</gene>
<protein>
    <submittedName>
        <fullName evidence="2">Uncharacterized protein</fullName>
    </submittedName>
</protein>
<evidence type="ECO:0000313" key="2">
    <source>
        <dbReference type="EMBL" id="WAM34055.1"/>
    </source>
</evidence>
<keyword evidence="3" id="KW-1185">Reference proteome</keyword>
<feature type="transmembrane region" description="Helical" evidence="1">
    <location>
        <begin position="65"/>
        <end position="82"/>
    </location>
</feature>
<feature type="transmembrane region" description="Helical" evidence="1">
    <location>
        <begin position="94"/>
        <end position="114"/>
    </location>
</feature>
<keyword evidence="1" id="KW-0812">Transmembrane</keyword>
<reference evidence="2" key="1">
    <citation type="submission" date="2022-12" db="EMBL/GenBank/DDBJ databases">
        <authorList>
            <person name="Bing R.G."/>
            <person name="Willard D.J."/>
            <person name="Manesh M.J.H."/>
            <person name="Laemthong T."/>
            <person name="Crosby J.R."/>
            <person name="Kelly R.M."/>
        </authorList>
    </citation>
    <scope>NUCLEOTIDE SEQUENCE</scope>
    <source>
        <strain evidence="2">DSM 8990</strain>
    </source>
</reference>
<proteinExistence type="predicted"/>
<dbReference type="EMBL" id="CP113865">
    <property type="protein sequence ID" value="WAM34055.1"/>
    <property type="molecule type" value="Genomic_DNA"/>
</dbReference>
<organism evidence="2 3">
    <name type="scientific">Caldicellulosiruptor morganii</name>
    <dbReference type="NCBI Taxonomy" id="1387555"/>
    <lineage>
        <taxon>Bacteria</taxon>
        <taxon>Bacillati</taxon>
        <taxon>Bacillota</taxon>
        <taxon>Bacillota incertae sedis</taxon>
        <taxon>Caldicellulosiruptorales</taxon>
        <taxon>Caldicellulosiruptoraceae</taxon>
        <taxon>Caldicellulosiruptor</taxon>
    </lineage>
</organism>
<keyword evidence="1" id="KW-0472">Membrane</keyword>